<accession>A0A1A8UAY1</accession>
<protein>
    <submittedName>
        <fullName evidence="2">Potassium inwardly-rectifying channel, subfamily J, member 14</fullName>
    </submittedName>
</protein>
<sequence length="70" mass="7937">FGDADIHRLRVQERDRRMSPGGVGGRCAVHCGLHYWCLHHWGGHGKDFQAQETQRDSGVLRLSRGGAERR</sequence>
<reference evidence="2" key="2">
    <citation type="submission" date="2016-06" db="EMBL/GenBank/DDBJ databases">
        <title>The genome of a short-lived fish provides insights into sex chromosome evolution and the genetic control of aging.</title>
        <authorList>
            <person name="Reichwald K."/>
            <person name="Felder M."/>
            <person name="Petzold A."/>
            <person name="Koch P."/>
            <person name="Groth M."/>
            <person name="Platzer M."/>
        </authorList>
    </citation>
    <scope>NUCLEOTIDE SEQUENCE</scope>
    <source>
        <tissue evidence="2">Brain</tissue>
    </source>
</reference>
<feature type="non-terminal residue" evidence="2">
    <location>
        <position position="1"/>
    </location>
</feature>
<name>A0A1A8UAY1_NOTFU</name>
<organism evidence="2">
    <name type="scientific">Nothobranchius furzeri</name>
    <name type="common">Turquoise killifish</name>
    <dbReference type="NCBI Taxonomy" id="105023"/>
    <lineage>
        <taxon>Eukaryota</taxon>
        <taxon>Metazoa</taxon>
        <taxon>Chordata</taxon>
        <taxon>Craniata</taxon>
        <taxon>Vertebrata</taxon>
        <taxon>Euteleostomi</taxon>
        <taxon>Actinopterygii</taxon>
        <taxon>Neopterygii</taxon>
        <taxon>Teleostei</taxon>
        <taxon>Neoteleostei</taxon>
        <taxon>Acanthomorphata</taxon>
        <taxon>Ovalentaria</taxon>
        <taxon>Atherinomorphae</taxon>
        <taxon>Cyprinodontiformes</taxon>
        <taxon>Nothobranchiidae</taxon>
        <taxon>Nothobranchius</taxon>
    </lineage>
</organism>
<gene>
    <name evidence="2" type="primary">KCNJ14</name>
</gene>
<reference evidence="2" key="1">
    <citation type="submission" date="2016-05" db="EMBL/GenBank/DDBJ databases">
        <authorList>
            <person name="Lavstsen T."/>
            <person name="Jespersen J.S."/>
        </authorList>
    </citation>
    <scope>NUCLEOTIDE SEQUENCE</scope>
    <source>
        <tissue evidence="2">Brain</tissue>
    </source>
</reference>
<feature type="non-terminal residue" evidence="2">
    <location>
        <position position="70"/>
    </location>
</feature>
<dbReference type="EMBL" id="HAEJ01004992">
    <property type="protein sequence ID" value="SBS45449.1"/>
    <property type="molecule type" value="Transcribed_RNA"/>
</dbReference>
<proteinExistence type="predicted"/>
<evidence type="ECO:0000313" key="2">
    <source>
        <dbReference type="EMBL" id="SBS45449.1"/>
    </source>
</evidence>
<evidence type="ECO:0000256" key="1">
    <source>
        <dbReference type="SAM" id="MobiDB-lite"/>
    </source>
</evidence>
<feature type="region of interest" description="Disordered" evidence="1">
    <location>
        <begin position="49"/>
        <end position="70"/>
    </location>
</feature>
<dbReference type="AlphaFoldDB" id="A0A1A8UAY1"/>